<dbReference type="EMBL" id="JBHSFS010000019">
    <property type="protein sequence ID" value="MFC4517280.1"/>
    <property type="molecule type" value="Genomic_DNA"/>
</dbReference>
<organism evidence="3 4">
    <name type="scientific">Streptomyces ehimensis</name>
    <dbReference type="NCBI Taxonomy" id="68195"/>
    <lineage>
        <taxon>Bacteria</taxon>
        <taxon>Bacillati</taxon>
        <taxon>Actinomycetota</taxon>
        <taxon>Actinomycetes</taxon>
        <taxon>Kitasatosporales</taxon>
        <taxon>Streptomycetaceae</taxon>
        <taxon>Streptomyces</taxon>
    </lineage>
</organism>
<keyword evidence="4" id="KW-1185">Reference proteome</keyword>
<dbReference type="SUPFAM" id="SSF53474">
    <property type="entry name" value="alpha/beta-Hydrolases"/>
    <property type="match status" value="1"/>
</dbReference>
<evidence type="ECO:0000259" key="2">
    <source>
        <dbReference type="Pfam" id="PF00975"/>
    </source>
</evidence>
<dbReference type="PANTHER" id="PTHR11487:SF0">
    <property type="entry name" value="S-ACYL FATTY ACID SYNTHASE THIOESTERASE, MEDIUM CHAIN"/>
    <property type="match status" value="1"/>
</dbReference>
<dbReference type="InterPro" id="IPR001031">
    <property type="entry name" value="Thioesterase"/>
</dbReference>
<gene>
    <name evidence="3" type="ORF">ACFPEN_30755</name>
</gene>
<sequence length="248" mass="27310">MAEQVGSRWFPFHHSVPDAEVQLFCLPWAGQGASAYRAWQDELGPTVEVIAVQLPGRETRFDEPPLSAVDAIVEGLTGPLLARADRPFALFGHSMGALLAFEIAHEAVRRGSPPVQLIVSGLEAAHDRTPVQGTTHELPEPELLEHLLKLGGIPSEGHQYPELVSLFLPTLRADLAVGETYRYRARPLLPVPITALAGRDDPMVDHRRLAGWSQLTCKEAQTYVLPGEHFYLDVERRAVLDIVGSVLR</sequence>
<dbReference type="Proteomes" id="UP001595990">
    <property type="component" value="Unassembled WGS sequence"/>
</dbReference>
<dbReference type="Gene3D" id="3.40.50.1820">
    <property type="entry name" value="alpha/beta hydrolase"/>
    <property type="match status" value="1"/>
</dbReference>
<comment type="caution">
    <text evidence="3">The sequence shown here is derived from an EMBL/GenBank/DDBJ whole genome shotgun (WGS) entry which is preliminary data.</text>
</comment>
<dbReference type="PANTHER" id="PTHR11487">
    <property type="entry name" value="THIOESTERASE"/>
    <property type="match status" value="1"/>
</dbReference>
<dbReference type="InterPro" id="IPR029058">
    <property type="entry name" value="AB_hydrolase_fold"/>
</dbReference>
<dbReference type="InterPro" id="IPR012223">
    <property type="entry name" value="TEII"/>
</dbReference>
<evidence type="ECO:0000256" key="1">
    <source>
        <dbReference type="ARBA" id="ARBA00007169"/>
    </source>
</evidence>
<dbReference type="Pfam" id="PF00975">
    <property type="entry name" value="Thioesterase"/>
    <property type="match status" value="1"/>
</dbReference>
<dbReference type="RefSeq" id="WP_417923975.1">
    <property type="nucleotide sequence ID" value="NZ_JBHSFS010000019.1"/>
</dbReference>
<protein>
    <submittedName>
        <fullName evidence="3">Thioesterase II family protein</fullName>
    </submittedName>
</protein>
<comment type="similarity">
    <text evidence="1">Belongs to the thioesterase family.</text>
</comment>
<feature type="domain" description="Thioesterase" evidence="2">
    <location>
        <begin position="22"/>
        <end position="242"/>
    </location>
</feature>
<accession>A0ABV9BUC5</accession>
<reference evidence="4" key="1">
    <citation type="journal article" date="2019" name="Int. J. Syst. Evol. Microbiol.">
        <title>The Global Catalogue of Microorganisms (GCM) 10K type strain sequencing project: providing services to taxonomists for standard genome sequencing and annotation.</title>
        <authorList>
            <consortium name="The Broad Institute Genomics Platform"/>
            <consortium name="The Broad Institute Genome Sequencing Center for Infectious Disease"/>
            <person name="Wu L."/>
            <person name="Ma J."/>
        </authorList>
    </citation>
    <scope>NUCLEOTIDE SEQUENCE [LARGE SCALE GENOMIC DNA]</scope>
    <source>
        <strain evidence="4">CECT 8064</strain>
    </source>
</reference>
<evidence type="ECO:0000313" key="4">
    <source>
        <dbReference type="Proteomes" id="UP001595990"/>
    </source>
</evidence>
<evidence type="ECO:0000313" key="3">
    <source>
        <dbReference type="EMBL" id="MFC4517280.1"/>
    </source>
</evidence>
<name>A0ABV9BUC5_9ACTN</name>
<proteinExistence type="inferred from homology"/>